<dbReference type="SUPFAM" id="SSF74924">
    <property type="entry name" value="Cap-Gly domain"/>
    <property type="match status" value="1"/>
</dbReference>
<dbReference type="InterPro" id="IPR000626">
    <property type="entry name" value="Ubiquitin-like_dom"/>
</dbReference>
<dbReference type="SMART" id="SM01052">
    <property type="entry name" value="CAP_GLY"/>
    <property type="match status" value="1"/>
</dbReference>
<dbReference type="PANTHER" id="PTHR18916:SF85">
    <property type="entry name" value="TUBULIN-FOLDING COFACTOR B"/>
    <property type="match status" value="1"/>
</dbReference>
<evidence type="ECO:0000259" key="5">
    <source>
        <dbReference type="PROSITE" id="PS50245"/>
    </source>
</evidence>
<protein>
    <recommendedName>
        <fullName evidence="5">CAP-Gly domain-containing protein</fullName>
    </recommendedName>
</protein>
<dbReference type="PANTHER" id="PTHR18916">
    <property type="entry name" value="DYNACTIN 1-RELATED MICROTUBULE-BINDING"/>
    <property type="match status" value="1"/>
</dbReference>
<dbReference type="GO" id="GO:0051010">
    <property type="term" value="F:microtubule plus-end binding"/>
    <property type="evidence" value="ECO:0007669"/>
    <property type="project" value="TreeGrafter"/>
</dbReference>
<dbReference type="Proteomes" id="UP001485043">
    <property type="component" value="Unassembled WGS sequence"/>
</dbReference>
<name>A0AAW1TGR6_9CHLO</name>
<organism evidence="6 7">
    <name type="scientific">Apatococcus fuscideae</name>
    <dbReference type="NCBI Taxonomy" id="2026836"/>
    <lineage>
        <taxon>Eukaryota</taxon>
        <taxon>Viridiplantae</taxon>
        <taxon>Chlorophyta</taxon>
        <taxon>core chlorophytes</taxon>
        <taxon>Trebouxiophyceae</taxon>
        <taxon>Chlorellales</taxon>
        <taxon>Chlorellaceae</taxon>
        <taxon>Apatococcus</taxon>
    </lineage>
</organism>
<dbReference type="Gene3D" id="3.10.20.90">
    <property type="entry name" value="Phosphatidylinositol 3-kinase Catalytic Subunit, Chain A, domain 1"/>
    <property type="match status" value="1"/>
</dbReference>
<dbReference type="SUPFAM" id="SSF54236">
    <property type="entry name" value="Ubiquitin-like"/>
    <property type="match status" value="1"/>
</dbReference>
<dbReference type="Gene3D" id="2.30.30.190">
    <property type="entry name" value="CAP Gly-rich-like domain"/>
    <property type="match status" value="1"/>
</dbReference>
<comment type="similarity">
    <text evidence="4">Belongs to the TBCB family.</text>
</comment>
<dbReference type="CDD" id="cd01789">
    <property type="entry name" value="Ubl_TBCB"/>
    <property type="match status" value="1"/>
</dbReference>
<dbReference type="GO" id="GO:0043014">
    <property type="term" value="F:alpha-tubulin binding"/>
    <property type="evidence" value="ECO:0007669"/>
    <property type="project" value="InterPro"/>
</dbReference>
<dbReference type="Pfam" id="PF14560">
    <property type="entry name" value="Ubiquitin_2"/>
    <property type="match status" value="1"/>
</dbReference>
<dbReference type="GO" id="GO:0007023">
    <property type="term" value="P:post-chaperonin tubulin folding pathway"/>
    <property type="evidence" value="ECO:0007669"/>
    <property type="project" value="InterPro"/>
</dbReference>
<accession>A0AAW1TGR6</accession>
<comment type="subcellular location">
    <subcellularLocation>
        <location evidence="1">Cytoplasm</location>
    </subcellularLocation>
</comment>
<dbReference type="PROSITE" id="PS50245">
    <property type="entry name" value="CAP_GLY_2"/>
    <property type="match status" value="1"/>
</dbReference>
<dbReference type="PROSITE" id="PS00845">
    <property type="entry name" value="CAP_GLY_1"/>
    <property type="match status" value="1"/>
</dbReference>
<evidence type="ECO:0000313" key="7">
    <source>
        <dbReference type="Proteomes" id="UP001485043"/>
    </source>
</evidence>
<dbReference type="GO" id="GO:0007021">
    <property type="term" value="P:tubulin complex assembly"/>
    <property type="evidence" value="ECO:0007669"/>
    <property type="project" value="InterPro"/>
</dbReference>
<sequence>MVATEDMRVLREYVTAPSSGSQQQAESTVVLHVTHSNLKLQMMELRFDLHTSVKGLKEKLSTHCGTSPPAMVLQLLDSSGQGPVALQDDYRQLGYYSPYDGQTLHIMDLDPHSFSAHGWLEDTSKVEKFVMSDEAYSQRENTYKKYKEQKQKEDPDWTAEKELCQRRGVPYVKPEAKKTAGEDDFAGEAELLEVGQRCGCTPAGRRGTIRYIGKVDGLPGGFWVGVEYDEPLGKNDGSVKGKRYFQCSSNYGSFVRPDKVEMGDFPAIDELDDLDEI</sequence>
<dbReference type="InterPro" id="IPR045172">
    <property type="entry name" value="TBCB_Ubl"/>
</dbReference>
<evidence type="ECO:0000313" key="6">
    <source>
        <dbReference type="EMBL" id="KAK9868643.1"/>
    </source>
</evidence>
<evidence type="ECO:0000256" key="1">
    <source>
        <dbReference type="ARBA" id="ARBA00004496"/>
    </source>
</evidence>
<comment type="caution">
    <text evidence="6">The sequence shown here is derived from an EMBL/GenBank/DDBJ whole genome shotgun (WGS) entry which is preliminary data.</text>
</comment>
<dbReference type="EMBL" id="JALJOV010000019">
    <property type="protein sequence ID" value="KAK9868643.1"/>
    <property type="molecule type" value="Genomic_DNA"/>
</dbReference>
<dbReference type="AlphaFoldDB" id="A0AAW1TGR6"/>
<dbReference type="InterPro" id="IPR036859">
    <property type="entry name" value="CAP-Gly_dom_sf"/>
</dbReference>
<feature type="domain" description="CAP-Gly" evidence="5">
    <location>
        <begin position="221"/>
        <end position="256"/>
    </location>
</feature>
<gene>
    <name evidence="6" type="ORF">WJX84_010228</name>
</gene>
<dbReference type="InterPro" id="IPR029071">
    <property type="entry name" value="Ubiquitin-like_domsf"/>
</dbReference>
<dbReference type="GO" id="GO:0031122">
    <property type="term" value="P:cytoplasmic microtubule organization"/>
    <property type="evidence" value="ECO:0007669"/>
    <property type="project" value="TreeGrafter"/>
</dbReference>
<reference evidence="6 7" key="1">
    <citation type="journal article" date="2024" name="Nat. Commun.">
        <title>Phylogenomics reveals the evolutionary origins of lichenization in chlorophyte algae.</title>
        <authorList>
            <person name="Puginier C."/>
            <person name="Libourel C."/>
            <person name="Otte J."/>
            <person name="Skaloud P."/>
            <person name="Haon M."/>
            <person name="Grisel S."/>
            <person name="Petersen M."/>
            <person name="Berrin J.G."/>
            <person name="Delaux P.M."/>
            <person name="Dal Grande F."/>
            <person name="Keller J."/>
        </authorList>
    </citation>
    <scope>NUCLEOTIDE SEQUENCE [LARGE SCALE GENOMIC DNA]</scope>
    <source>
        <strain evidence="6 7">SAG 2523</strain>
    </source>
</reference>
<evidence type="ECO:0000256" key="3">
    <source>
        <dbReference type="ARBA" id="ARBA00023186"/>
    </source>
</evidence>
<evidence type="ECO:0000256" key="2">
    <source>
        <dbReference type="ARBA" id="ARBA00022490"/>
    </source>
</evidence>
<dbReference type="FunFam" id="2.30.30.190:FF:000013">
    <property type="entry name" value="Tubulin-folding cofactor B"/>
    <property type="match status" value="1"/>
</dbReference>
<proteinExistence type="inferred from homology"/>
<dbReference type="Pfam" id="PF01302">
    <property type="entry name" value="CAP_GLY"/>
    <property type="match status" value="1"/>
</dbReference>
<dbReference type="GO" id="GO:0005829">
    <property type="term" value="C:cytosol"/>
    <property type="evidence" value="ECO:0007669"/>
    <property type="project" value="UniProtKB-ARBA"/>
</dbReference>
<keyword evidence="2" id="KW-0963">Cytoplasm</keyword>
<dbReference type="GO" id="GO:0035371">
    <property type="term" value="C:microtubule plus-end"/>
    <property type="evidence" value="ECO:0007669"/>
    <property type="project" value="TreeGrafter"/>
</dbReference>
<keyword evidence="3" id="KW-0143">Chaperone</keyword>
<evidence type="ECO:0000256" key="4">
    <source>
        <dbReference type="ARBA" id="ARBA00025779"/>
    </source>
</evidence>
<dbReference type="GO" id="GO:0005634">
    <property type="term" value="C:nucleus"/>
    <property type="evidence" value="ECO:0007669"/>
    <property type="project" value="TreeGrafter"/>
</dbReference>
<keyword evidence="7" id="KW-1185">Reference proteome</keyword>
<dbReference type="InterPro" id="IPR000938">
    <property type="entry name" value="CAP-Gly_domain"/>
</dbReference>